<proteinExistence type="predicted"/>
<dbReference type="RefSeq" id="WP_131999581.1">
    <property type="nucleotide sequence ID" value="NZ_SMGK01000009.1"/>
</dbReference>
<organism evidence="1 2">
    <name type="scientific">Acidipila rosea</name>
    <dbReference type="NCBI Taxonomy" id="768535"/>
    <lineage>
        <taxon>Bacteria</taxon>
        <taxon>Pseudomonadati</taxon>
        <taxon>Acidobacteriota</taxon>
        <taxon>Terriglobia</taxon>
        <taxon>Terriglobales</taxon>
        <taxon>Acidobacteriaceae</taxon>
        <taxon>Acidipila</taxon>
    </lineage>
</organism>
<name>A0A4R1KTM5_9BACT</name>
<sequence length="80" mass="9081">METQIVNATEFRNVSLSVLNESKTNPRRTFEPTALKELADYVPGHIIGIMFRWSLCGRCGGKPHGLGWRAFWRAHNGHSE</sequence>
<gene>
    <name evidence="1" type="ORF">C7378_3573</name>
</gene>
<comment type="caution">
    <text evidence="1">The sequence shown here is derived from an EMBL/GenBank/DDBJ whole genome shotgun (WGS) entry which is preliminary data.</text>
</comment>
<reference evidence="1 2" key="1">
    <citation type="submission" date="2019-03" db="EMBL/GenBank/DDBJ databases">
        <title>Genomic Encyclopedia of Type Strains, Phase IV (KMG-IV): sequencing the most valuable type-strain genomes for metagenomic binning, comparative biology and taxonomic classification.</title>
        <authorList>
            <person name="Goeker M."/>
        </authorList>
    </citation>
    <scope>NUCLEOTIDE SEQUENCE [LARGE SCALE GENOMIC DNA]</scope>
    <source>
        <strain evidence="1 2">DSM 103428</strain>
    </source>
</reference>
<feature type="non-terminal residue" evidence="1">
    <location>
        <position position="80"/>
    </location>
</feature>
<accession>A0A4R1KTM5</accession>
<dbReference type="AlphaFoldDB" id="A0A4R1KTM5"/>
<keyword evidence="2" id="KW-1185">Reference proteome</keyword>
<evidence type="ECO:0000313" key="1">
    <source>
        <dbReference type="EMBL" id="TCK68494.1"/>
    </source>
</evidence>
<dbReference type="EMBL" id="SMGK01000009">
    <property type="protein sequence ID" value="TCK68494.1"/>
    <property type="molecule type" value="Genomic_DNA"/>
</dbReference>
<dbReference type="Proteomes" id="UP000295210">
    <property type="component" value="Unassembled WGS sequence"/>
</dbReference>
<evidence type="ECO:0000313" key="2">
    <source>
        <dbReference type="Proteomes" id="UP000295210"/>
    </source>
</evidence>
<protein>
    <submittedName>
        <fullName evidence="1">Uncharacterized protein</fullName>
    </submittedName>
</protein>